<evidence type="ECO:0000313" key="1">
    <source>
        <dbReference type="EMBL" id="KAI4380769.1"/>
    </source>
</evidence>
<dbReference type="EMBL" id="CM042882">
    <property type="protein sequence ID" value="KAI4380769.1"/>
    <property type="molecule type" value="Genomic_DNA"/>
</dbReference>
<keyword evidence="2" id="KW-1185">Reference proteome</keyword>
<accession>A0ACB9RPK0</accession>
<protein>
    <submittedName>
        <fullName evidence="1">Uncharacterized protein</fullName>
    </submittedName>
</protein>
<proteinExistence type="predicted"/>
<name>A0ACB9RPK0_9MYRT</name>
<organism evidence="1 2">
    <name type="scientific">Melastoma candidum</name>
    <dbReference type="NCBI Taxonomy" id="119954"/>
    <lineage>
        <taxon>Eukaryota</taxon>
        <taxon>Viridiplantae</taxon>
        <taxon>Streptophyta</taxon>
        <taxon>Embryophyta</taxon>
        <taxon>Tracheophyta</taxon>
        <taxon>Spermatophyta</taxon>
        <taxon>Magnoliopsida</taxon>
        <taxon>eudicotyledons</taxon>
        <taxon>Gunneridae</taxon>
        <taxon>Pentapetalae</taxon>
        <taxon>rosids</taxon>
        <taxon>malvids</taxon>
        <taxon>Myrtales</taxon>
        <taxon>Melastomataceae</taxon>
        <taxon>Melastomatoideae</taxon>
        <taxon>Melastomateae</taxon>
        <taxon>Melastoma</taxon>
    </lineage>
</organism>
<reference evidence="2" key="1">
    <citation type="journal article" date="2023" name="Front. Plant Sci.">
        <title>Chromosomal-level genome assembly of Melastoma candidum provides insights into trichome evolution.</title>
        <authorList>
            <person name="Zhong Y."/>
            <person name="Wu W."/>
            <person name="Sun C."/>
            <person name="Zou P."/>
            <person name="Liu Y."/>
            <person name="Dai S."/>
            <person name="Zhou R."/>
        </authorList>
    </citation>
    <scope>NUCLEOTIDE SEQUENCE [LARGE SCALE GENOMIC DNA]</scope>
</reference>
<comment type="caution">
    <text evidence="1">The sequence shown here is derived from an EMBL/GenBank/DDBJ whole genome shotgun (WGS) entry which is preliminary data.</text>
</comment>
<sequence length="147" mass="16767">MDRVLVGPRAGIKFEPCDQPEGSEWCTCDLPDKDFLLSIRSLHWVMYTTRATVLSYRRDNSYGHAFLPPISPAYTVIPGQSFGTTRHPGRYMRSIMAFHPTFLTEPSQLTDFQEWNGSVTLVVQCQLPEQDTEKRTTCRGVQKGLPR</sequence>
<gene>
    <name evidence="1" type="ORF">MLD38_006920</name>
</gene>
<dbReference type="Proteomes" id="UP001057402">
    <property type="component" value="Chromosome 3"/>
</dbReference>
<evidence type="ECO:0000313" key="2">
    <source>
        <dbReference type="Proteomes" id="UP001057402"/>
    </source>
</evidence>